<dbReference type="AlphaFoldDB" id="A0AAV0I3A4"/>
<feature type="region of interest" description="Disordered" evidence="1">
    <location>
        <begin position="113"/>
        <end position="140"/>
    </location>
</feature>
<sequence length="462" mass="51657">MERRETCNARRRSIRIDCRVSGRYEASGLITLHLTCAMGRSKKAGKTKPSKRPVEEPERSAPVENVEVVTQESETMPETQQAEREGEHQVNELENEEVHLPNDDIAFEEDANLSQGSHSTGGCSSAQKKKGRGPGIGVKPGHGIHLEIHDNRIVTPQAAHELTAIFKRSITGPWIRFLEYPASALHTVISRFKESGFTCSLPEEELNVHLKEHIKRNFSQWMYGFRNRVFSEHATLAERLNNPPTEMPAHIWRDMSTSDKNKANREKSEITATSGSVPMAKFRLDQIKKTGKEPDPIETFKKFHVKKANGEFTTPKAQTIHAELKNKEVEKLTQGEEVNQFAIYGEVVGKQSRKHVLGMGYGASGVDVFGPTSGQGCSKRCEEDRRQEKVKNDEMISMLKEELVQVKNGIPQIVEDTLKRLGVTLVESSMAGDEGVNDEDEDGDEEVNDEDADGIDDENSSP</sequence>
<evidence type="ECO:0000256" key="1">
    <source>
        <dbReference type="SAM" id="MobiDB-lite"/>
    </source>
</evidence>
<feature type="region of interest" description="Disordered" evidence="1">
    <location>
        <begin position="41"/>
        <end position="89"/>
    </location>
</feature>
<evidence type="ECO:0000313" key="2">
    <source>
        <dbReference type="EMBL" id="CAI0391089.1"/>
    </source>
</evidence>
<dbReference type="Proteomes" id="UP001154282">
    <property type="component" value="Unassembled WGS sequence"/>
</dbReference>
<keyword evidence="3" id="KW-1185">Reference proteome</keyword>
<evidence type="ECO:0000313" key="3">
    <source>
        <dbReference type="Proteomes" id="UP001154282"/>
    </source>
</evidence>
<accession>A0AAV0I3A4</accession>
<feature type="compositionally biased region" description="Basic and acidic residues" evidence="1">
    <location>
        <begin position="52"/>
        <end position="61"/>
    </location>
</feature>
<feature type="region of interest" description="Disordered" evidence="1">
    <location>
        <begin position="427"/>
        <end position="462"/>
    </location>
</feature>
<comment type="caution">
    <text evidence="2">The sequence shown here is derived from an EMBL/GenBank/DDBJ whole genome shotgun (WGS) entry which is preliminary data.</text>
</comment>
<feature type="compositionally biased region" description="Basic residues" evidence="1">
    <location>
        <begin position="41"/>
        <end position="51"/>
    </location>
</feature>
<dbReference type="Pfam" id="PF03004">
    <property type="entry name" value="Transposase_24"/>
    <property type="match status" value="1"/>
</dbReference>
<feature type="compositionally biased region" description="Polar residues" evidence="1">
    <location>
        <begin position="68"/>
        <end position="80"/>
    </location>
</feature>
<dbReference type="EMBL" id="CAMGYJ010000003">
    <property type="protein sequence ID" value="CAI0391089.1"/>
    <property type="molecule type" value="Genomic_DNA"/>
</dbReference>
<protein>
    <recommendedName>
        <fullName evidence="4">Transposase, Ptta/En/Spm, plant</fullName>
    </recommendedName>
</protein>
<evidence type="ECO:0008006" key="4">
    <source>
        <dbReference type="Google" id="ProtNLM"/>
    </source>
</evidence>
<name>A0AAV0I3A4_9ROSI</name>
<proteinExistence type="predicted"/>
<feature type="compositionally biased region" description="Acidic residues" evidence="1">
    <location>
        <begin position="435"/>
        <end position="462"/>
    </location>
</feature>
<dbReference type="InterPro" id="IPR004252">
    <property type="entry name" value="Probable_transposase_24"/>
</dbReference>
<reference evidence="2" key="1">
    <citation type="submission" date="2022-08" db="EMBL/GenBank/DDBJ databases">
        <authorList>
            <person name="Gutierrez-Valencia J."/>
        </authorList>
    </citation>
    <scope>NUCLEOTIDE SEQUENCE</scope>
</reference>
<gene>
    <name evidence="2" type="ORF">LITE_LOCUS7006</name>
</gene>
<organism evidence="2 3">
    <name type="scientific">Linum tenue</name>
    <dbReference type="NCBI Taxonomy" id="586396"/>
    <lineage>
        <taxon>Eukaryota</taxon>
        <taxon>Viridiplantae</taxon>
        <taxon>Streptophyta</taxon>
        <taxon>Embryophyta</taxon>
        <taxon>Tracheophyta</taxon>
        <taxon>Spermatophyta</taxon>
        <taxon>Magnoliopsida</taxon>
        <taxon>eudicotyledons</taxon>
        <taxon>Gunneridae</taxon>
        <taxon>Pentapetalae</taxon>
        <taxon>rosids</taxon>
        <taxon>fabids</taxon>
        <taxon>Malpighiales</taxon>
        <taxon>Linaceae</taxon>
        <taxon>Linum</taxon>
    </lineage>
</organism>
<feature type="compositionally biased region" description="Polar residues" evidence="1">
    <location>
        <begin position="113"/>
        <end position="126"/>
    </location>
</feature>